<keyword evidence="1" id="KW-0812">Transmembrane</keyword>
<feature type="transmembrane region" description="Helical" evidence="1">
    <location>
        <begin position="20"/>
        <end position="39"/>
    </location>
</feature>
<name>A0A8J3FU36_9PSEU</name>
<dbReference type="EMBL" id="BMMK01000011">
    <property type="protein sequence ID" value="GGM54983.1"/>
    <property type="molecule type" value="Genomic_DNA"/>
</dbReference>
<sequence>MARQGNAGRPGGRVRFDQRLSVPLTWYPLPLLGAVLMGATVHRGYPGVRSWLPYVITVGVVIVIALWLGRLRVRVVDDELWVGDAHLPLRFVGDVEVVPAKAKRVALGPGLDPAAFLVHRGWVGPMVRVHLADPDDPTPYWLFSVRDPEKLVDVLRQR</sequence>
<keyword evidence="3" id="KW-1185">Reference proteome</keyword>
<keyword evidence="1" id="KW-0472">Membrane</keyword>
<proteinExistence type="predicted"/>
<evidence type="ECO:0000313" key="3">
    <source>
        <dbReference type="Proteomes" id="UP000637578"/>
    </source>
</evidence>
<reference evidence="2" key="2">
    <citation type="submission" date="2020-09" db="EMBL/GenBank/DDBJ databases">
        <authorList>
            <person name="Sun Q."/>
            <person name="Zhou Y."/>
        </authorList>
    </citation>
    <scope>NUCLEOTIDE SEQUENCE</scope>
    <source>
        <strain evidence="2">CGMCC 4.5737</strain>
    </source>
</reference>
<dbReference type="RefSeq" id="WP_189057871.1">
    <property type="nucleotide sequence ID" value="NZ_BMMK01000011.1"/>
</dbReference>
<comment type="caution">
    <text evidence="2">The sequence shown here is derived from an EMBL/GenBank/DDBJ whole genome shotgun (WGS) entry which is preliminary data.</text>
</comment>
<evidence type="ECO:0000256" key="1">
    <source>
        <dbReference type="SAM" id="Phobius"/>
    </source>
</evidence>
<reference evidence="2" key="1">
    <citation type="journal article" date="2014" name="Int. J. Syst. Evol. Microbiol.">
        <title>Complete genome sequence of Corynebacterium casei LMG S-19264T (=DSM 44701T), isolated from a smear-ripened cheese.</title>
        <authorList>
            <consortium name="US DOE Joint Genome Institute (JGI-PGF)"/>
            <person name="Walter F."/>
            <person name="Albersmeier A."/>
            <person name="Kalinowski J."/>
            <person name="Ruckert C."/>
        </authorList>
    </citation>
    <scope>NUCLEOTIDE SEQUENCE</scope>
    <source>
        <strain evidence="2">CGMCC 4.5737</strain>
    </source>
</reference>
<dbReference type="InterPro" id="IPR021443">
    <property type="entry name" value="DUF3093"/>
</dbReference>
<accession>A0A8J3FU36</accession>
<keyword evidence="1" id="KW-1133">Transmembrane helix</keyword>
<dbReference type="Proteomes" id="UP000637578">
    <property type="component" value="Unassembled WGS sequence"/>
</dbReference>
<gene>
    <name evidence="2" type="ORF">GCM10012275_27590</name>
</gene>
<dbReference type="AlphaFoldDB" id="A0A8J3FU36"/>
<protein>
    <recommendedName>
        <fullName evidence="4">DUF3093 domain-containing protein</fullName>
    </recommendedName>
</protein>
<organism evidence="2 3">
    <name type="scientific">Longimycelium tulufanense</name>
    <dbReference type="NCBI Taxonomy" id="907463"/>
    <lineage>
        <taxon>Bacteria</taxon>
        <taxon>Bacillati</taxon>
        <taxon>Actinomycetota</taxon>
        <taxon>Actinomycetes</taxon>
        <taxon>Pseudonocardiales</taxon>
        <taxon>Pseudonocardiaceae</taxon>
        <taxon>Longimycelium</taxon>
    </lineage>
</organism>
<dbReference type="Pfam" id="PF11292">
    <property type="entry name" value="DUF3093"/>
    <property type="match status" value="1"/>
</dbReference>
<feature type="transmembrane region" description="Helical" evidence="1">
    <location>
        <begin position="51"/>
        <end position="69"/>
    </location>
</feature>
<evidence type="ECO:0000313" key="2">
    <source>
        <dbReference type="EMBL" id="GGM54983.1"/>
    </source>
</evidence>
<evidence type="ECO:0008006" key="4">
    <source>
        <dbReference type="Google" id="ProtNLM"/>
    </source>
</evidence>